<comment type="caution">
    <text evidence="1">The sequence shown here is derived from an EMBL/GenBank/DDBJ whole genome shotgun (WGS) entry which is preliminary data.</text>
</comment>
<keyword evidence="2" id="KW-1185">Reference proteome</keyword>
<name>A0ABR8R3Y0_9BACI</name>
<protein>
    <recommendedName>
        <fullName evidence="3">RiboL-PSP-HEPN domain-containing protein</fullName>
    </recommendedName>
</protein>
<reference evidence="1 2" key="1">
    <citation type="submission" date="2020-08" db="EMBL/GenBank/DDBJ databases">
        <title>A Genomic Blueprint of the Chicken Gut Microbiome.</title>
        <authorList>
            <person name="Gilroy R."/>
            <person name="Ravi A."/>
            <person name="Getino M."/>
            <person name="Pursley I."/>
            <person name="Horton D.L."/>
            <person name="Alikhan N.-F."/>
            <person name="Baker D."/>
            <person name="Gharbi K."/>
            <person name="Hall N."/>
            <person name="Watson M."/>
            <person name="Adriaenssens E.M."/>
            <person name="Foster-Nyarko E."/>
            <person name="Jarju S."/>
            <person name="Secka A."/>
            <person name="Antonio M."/>
            <person name="Oren A."/>
            <person name="Chaudhuri R."/>
            <person name="La Ragione R.M."/>
            <person name="Hildebrand F."/>
            <person name="Pallen M.J."/>
        </authorList>
    </citation>
    <scope>NUCLEOTIDE SEQUENCE [LARGE SCALE GENOMIC DNA]</scope>
    <source>
        <strain evidence="1 2">Sa2BUA9</strain>
    </source>
</reference>
<proteinExistence type="predicted"/>
<evidence type="ECO:0000313" key="1">
    <source>
        <dbReference type="EMBL" id="MBD7942496.1"/>
    </source>
</evidence>
<evidence type="ECO:0000313" key="2">
    <source>
        <dbReference type="Proteomes" id="UP000640786"/>
    </source>
</evidence>
<gene>
    <name evidence="1" type="ORF">H9650_00020</name>
</gene>
<dbReference type="Proteomes" id="UP000640786">
    <property type="component" value="Unassembled WGS sequence"/>
</dbReference>
<dbReference type="EMBL" id="JACSQO010000001">
    <property type="protein sequence ID" value="MBD7942496.1"/>
    <property type="molecule type" value="Genomic_DNA"/>
</dbReference>
<organism evidence="1 2">
    <name type="scientific">Psychrobacillus faecigallinarum</name>
    <dbReference type="NCBI Taxonomy" id="2762235"/>
    <lineage>
        <taxon>Bacteria</taxon>
        <taxon>Bacillati</taxon>
        <taxon>Bacillota</taxon>
        <taxon>Bacilli</taxon>
        <taxon>Bacillales</taxon>
        <taxon>Bacillaceae</taxon>
        <taxon>Psychrobacillus</taxon>
    </lineage>
</organism>
<dbReference type="RefSeq" id="WP_191696280.1">
    <property type="nucleotide sequence ID" value="NZ_JACSQO010000001.1"/>
</dbReference>
<accession>A0ABR8R3Y0</accession>
<evidence type="ECO:0008006" key="3">
    <source>
        <dbReference type="Google" id="ProtNLM"/>
    </source>
</evidence>
<sequence>MEYNELETAKKLVEVLGNERIQSLISHFEKMKNPDYLKDYLKKLSETEKINSFLNKFHEFLLLTEDYISTQLDSINEEYEIFTSTKEDSQRLTLRDIEYIGEKNKLQDDFPKILRTSLVISLCSYIEDIVKNKGIQSQNPNFIFKQIPKMSIFESSREILRDEMGVKNIENLNWDYFINLFKIRNDLVHYGGKVNKSKNVDLKTYKIFEDKNEYLVLSKESLESIFQEAKEFVRKFTDSVIRNS</sequence>